<feature type="compositionally biased region" description="Basic and acidic residues" evidence="5">
    <location>
        <begin position="47"/>
        <end position="58"/>
    </location>
</feature>
<dbReference type="Pfam" id="PF00238">
    <property type="entry name" value="Ribosomal_L14"/>
    <property type="match status" value="1"/>
</dbReference>
<feature type="compositionally biased region" description="Polar residues" evidence="5">
    <location>
        <begin position="1001"/>
        <end position="1028"/>
    </location>
</feature>
<dbReference type="InterPro" id="IPR019972">
    <property type="entry name" value="Ribosomal_uL14_CS"/>
</dbReference>
<feature type="compositionally biased region" description="Polar residues" evidence="5">
    <location>
        <begin position="785"/>
        <end position="794"/>
    </location>
</feature>
<feature type="compositionally biased region" description="Acidic residues" evidence="5">
    <location>
        <begin position="622"/>
        <end position="639"/>
    </location>
</feature>
<feature type="region of interest" description="Disordered" evidence="5">
    <location>
        <begin position="47"/>
        <end position="93"/>
    </location>
</feature>
<feature type="region of interest" description="Disordered" evidence="5">
    <location>
        <begin position="567"/>
        <end position="642"/>
    </location>
</feature>
<feature type="region of interest" description="Disordered" evidence="5">
    <location>
        <begin position="1078"/>
        <end position="1184"/>
    </location>
</feature>
<evidence type="ECO:0000256" key="2">
    <source>
        <dbReference type="ARBA" id="ARBA00022980"/>
    </source>
</evidence>
<feature type="region of interest" description="Disordered" evidence="5">
    <location>
        <begin position="667"/>
        <end position="695"/>
    </location>
</feature>
<dbReference type="SUPFAM" id="SSF50193">
    <property type="entry name" value="Ribosomal protein L14"/>
    <property type="match status" value="2"/>
</dbReference>
<feature type="compositionally biased region" description="Polar residues" evidence="5">
    <location>
        <begin position="1124"/>
        <end position="1133"/>
    </location>
</feature>
<dbReference type="InterPro" id="IPR055589">
    <property type="entry name" value="DUF7165"/>
</dbReference>
<comment type="similarity">
    <text evidence="1 4">Belongs to the universal ribosomal protein uL14 family.</text>
</comment>
<dbReference type="Proteomes" id="UP000308133">
    <property type="component" value="Unassembled WGS sequence"/>
</dbReference>
<dbReference type="Gene3D" id="2.130.10.10">
    <property type="entry name" value="YVTN repeat-like/Quinoprotein amine dehydrogenase"/>
    <property type="match status" value="1"/>
</dbReference>
<keyword evidence="2 4" id="KW-0689">Ribosomal protein</keyword>
<dbReference type="EMBL" id="PTQR01000054">
    <property type="protein sequence ID" value="TKX23234.1"/>
    <property type="molecule type" value="Genomic_DNA"/>
</dbReference>
<dbReference type="GO" id="GO:0022625">
    <property type="term" value="C:cytosolic large ribosomal subunit"/>
    <property type="evidence" value="ECO:0007669"/>
    <property type="project" value="TreeGrafter"/>
</dbReference>
<keyword evidence="3 4" id="KW-0687">Ribonucleoprotein</keyword>
<dbReference type="InterPro" id="IPR011044">
    <property type="entry name" value="Quino_amine_DH_bsu"/>
</dbReference>
<feature type="compositionally biased region" description="Polar residues" evidence="5">
    <location>
        <begin position="609"/>
        <end position="621"/>
    </location>
</feature>
<dbReference type="GO" id="GO:0003735">
    <property type="term" value="F:structural constituent of ribosome"/>
    <property type="evidence" value="ECO:0007669"/>
    <property type="project" value="InterPro"/>
</dbReference>
<feature type="compositionally biased region" description="Low complexity" evidence="5">
    <location>
        <begin position="80"/>
        <end position="93"/>
    </location>
</feature>
<dbReference type="InterPro" id="IPR015943">
    <property type="entry name" value="WD40/YVTN_repeat-like_dom_sf"/>
</dbReference>
<feature type="compositionally biased region" description="Polar residues" evidence="5">
    <location>
        <begin position="983"/>
        <end position="994"/>
    </location>
</feature>
<dbReference type="InterPro" id="IPR000218">
    <property type="entry name" value="Ribosomal_uL14"/>
</dbReference>
<feature type="compositionally biased region" description="Polar residues" evidence="5">
    <location>
        <begin position="568"/>
        <end position="596"/>
    </location>
</feature>
<dbReference type="PANTHER" id="PTHR11761:SF8">
    <property type="entry name" value="LARGE RIBOSOMAL SUBUNIT PROTEIN UL14"/>
    <property type="match status" value="1"/>
</dbReference>
<evidence type="ECO:0000256" key="5">
    <source>
        <dbReference type="SAM" id="MobiDB-lite"/>
    </source>
</evidence>
<evidence type="ECO:0000256" key="3">
    <source>
        <dbReference type="ARBA" id="ARBA00023274"/>
    </source>
</evidence>
<dbReference type="InterPro" id="IPR036853">
    <property type="entry name" value="Ribosomal_uL14_sf"/>
</dbReference>
<dbReference type="SMART" id="SM01374">
    <property type="entry name" value="Ribosomal_L14"/>
    <property type="match status" value="1"/>
</dbReference>
<dbReference type="SUPFAM" id="SSF50969">
    <property type="entry name" value="YVTN repeat-like/Quinoprotein amine dehydrogenase"/>
    <property type="match status" value="1"/>
</dbReference>
<feature type="domain" description="DUF7165" evidence="6">
    <location>
        <begin position="453"/>
        <end position="534"/>
    </location>
</feature>
<feature type="compositionally biased region" description="Polar residues" evidence="5">
    <location>
        <begin position="1078"/>
        <end position="1088"/>
    </location>
</feature>
<feature type="compositionally biased region" description="Basic and acidic residues" evidence="5">
    <location>
        <begin position="848"/>
        <end position="959"/>
    </location>
</feature>
<feature type="region of interest" description="Disordered" evidence="5">
    <location>
        <begin position="785"/>
        <end position="1057"/>
    </location>
</feature>
<evidence type="ECO:0000256" key="4">
    <source>
        <dbReference type="RuleBase" id="RU003949"/>
    </source>
</evidence>
<evidence type="ECO:0000256" key="1">
    <source>
        <dbReference type="ARBA" id="ARBA00010745"/>
    </source>
</evidence>
<sequence>MSFDQYEHRYSLRSDIEEFYNREDDYSELGPDDSASQIGRAITTEELRSIPRYREPPRDSVASQYAYPSASRPYSRLDYPTTPSSRRTSLRSSRLLTPTTFVPSRKDRVRYSWQSIHGDEPNRPRIHVIKIVSNTATASAGLPGGEAFGFAISPGGRRIAIYNSARLFILQTAALPVNVSQEYSLRRRPLAIEIVDEGGILAVLADEHTINVYDLSHHRVRRLKTFKPDFPTNTIALSPTGGLLAAAYEGGVEIFSLAPNALSTDRRAARSAKMDSLRFSDDGSTLLGTTTRVNASATVVISVPVFPSSDDNIPTHEELKEAWCTNMLEPINIMDSSHATFLREDSHMHNDMLFSWNGPEDAFGILNTQDLQYNNVDFPVTISPPLSTCGGLGAAVHSVPAIDERGDTIGMIVNDRTIRLYVVPHVQDEETKFEAHSIDHELDEEFGCPFSDIRWVRSPTNLPAPNRDPSQVSGRLVVVSPGGVVDSSIAEESVADIEGGRIILFDFDPQYAGQPGQTFTLTLGKAPPQTLDEQEMDVAQEVALVRRRTTNASHKIIQRTPTIGRAASTVNRSGSTRQQLYDRNGSPNGSIQQSPVERSGPNPFGRSRPGQSELSFQSQTLAEEEEPVDEVTDAIDEPFDGNNPRSVVSLQRAASAADSHRIQRFQERAAESQNARETGFLPLPEYTEEPNTPLPGRYRALAGLDQPKKVAKSTSSPMLTNGLAHSSSRDVLATQPSLDAIVAGPSNVAENGGRSLRTPQQAQGAFVPRGLQRAYSNAVSPISVRTNNLRTPPLTNHEFDAISPIQRNGTNSASPSGSLRTGTSNQNSNVSLRSAISPVMGGMASPRQPDDREERAYQERQQRARQERERREWDRRERERLESERQEREQREQEYRQEQQREQKERETQERQRREREAQQHEAREHERGQREHLQVEEEQPRRTRSTREEIEQRGRVDPRTQTQPPPLTRPMQSTGDGLGITRDTQSRLSNSNFAPVPVASESTSDLTGHTLSLHQTPSLHRTPSGPTLTAFAPPPDPTVNMPSAPNGLVRSQSMNNPFTRRNLPPHVLAMQDAFHSSNPQHVSSSLFPLNPHYRRHSAQPAGSVPHPVTGWYPPAPPSEGYTGRSSHGSRPSSAPPGTERSFGGGKKKRFGFGGRRTPRSEKRYYDDGTWEQGEGRNRGGASGQKLKMTLALPVGAVMNCADNSGARNLYVISVKGIGARLNRLPAAGVGDMVMATVKKGKPELRKKVMPAVVVRQSKPWRRADGIYLYFEDNAGVVCEDFFFRFFDWKGLGEGAMGNWGRSEQAKRSGAKESLTTMTGRDRGLEQITDNEQIVNPKGEMKGSAITGPVGKEAAELWPRIASNSGVVM</sequence>
<evidence type="ECO:0000313" key="7">
    <source>
        <dbReference type="EMBL" id="TKX23234.1"/>
    </source>
</evidence>
<reference evidence="7 8" key="1">
    <citation type="submission" date="2018-02" db="EMBL/GenBank/DDBJ databases">
        <title>Draft genome sequences of Elsinoe sp., causing black scab on jojoba.</title>
        <authorList>
            <person name="Stodart B."/>
            <person name="Jeffress S."/>
            <person name="Ash G."/>
            <person name="Arun Chinnappa K."/>
        </authorList>
    </citation>
    <scope>NUCLEOTIDE SEQUENCE [LARGE SCALE GENOMIC DNA]</scope>
    <source>
        <strain evidence="7 8">Hillstone_2</strain>
    </source>
</reference>
<dbReference type="HAMAP" id="MF_01367">
    <property type="entry name" value="Ribosomal_uL14"/>
    <property type="match status" value="1"/>
</dbReference>
<dbReference type="GO" id="GO:0070180">
    <property type="term" value="F:large ribosomal subunit rRNA binding"/>
    <property type="evidence" value="ECO:0007669"/>
    <property type="project" value="TreeGrafter"/>
</dbReference>
<dbReference type="CDD" id="cd00337">
    <property type="entry name" value="Ribosomal_uL14"/>
    <property type="match status" value="1"/>
</dbReference>
<organism evidence="7 8">
    <name type="scientific">Elsinoe australis</name>
    <dbReference type="NCBI Taxonomy" id="40998"/>
    <lineage>
        <taxon>Eukaryota</taxon>
        <taxon>Fungi</taxon>
        <taxon>Dikarya</taxon>
        <taxon>Ascomycota</taxon>
        <taxon>Pezizomycotina</taxon>
        <taxon>Dothideomycetes</taxon>
        <taxon>Dothideomycetidae</taxon>
        <taxon>Myriangiales</taxon>
        <taxon>Elsinoaceae</taxon>
        <taxon>Elsinoe</taxon>
    </lineage>
</organism>
<dbReference type="Gene3D" id="2.40.150.20">
    <property type="entry name" value="Ribosomal protein L14"/>
    <property type="match status" value="2"/>
</dbReference>
<dbReference type="Pfam" id="PF23749">
    <property type="entry name" value="DUF7165"/>
    <property type="match status" value="2"/>
</dbReference>
<evidence type="ECO:0000259" key="6">
    <source>
        <dbReference type="Pfam" id="PF23749"/>
    </source>
</evidence>
<feature type="domain" description="DUF7165" evidence="6">
    <location>
        <begin position="124"/>
        <end position="438"/>
    </location>
</feature>
<gene>
    <name evidence="7" type="ORF">C1H76_4301</name>
</gene>
<protein>
    <recommendedName>
        <fullName evidence="6">DUF7165 domain-containing protein</fullName>
    </recommendedName>
</protein>
<name>A0A4U7B534_9PEZI</name>
<evidence type="ECO:0000313" key="8">
    <source>
        <dbReference type="Proteomes" id="UP000308133"/>
    </source>
</evidence>
<dbReference type="PANTHER" id="PTHR11761">
    <property type="entry name" value="50S/60S RIBOSOMAL PROTEIN L14/L23"/>
    <property type="match status" value="1"/>
</dbReference>
<feature type="compositionally biased region" description="Polar residues" evidence="5">
    <location>
        <begin position="805"/>
        <end position="834"/>
    </location>
</feature>
<proteinExistence type="inferred from homology"/>
<dbReference type="GO" id="GO:0006412">
    <property type="term" value="P:translation"/>
    <property type="evidence" value="ECO:0007669"/>
    <property type="project" value="InterPro"/>
</dbReference>
<accession>A0A4U7B534</accession>
<dbReference type="PROSITE" id="PS00049">
    <property type="entry name" value="RIBOSOMAL_L14"/>
    <property type="match status" value="1"/>
</dbReference>
<comment type="caution">
    <text evidence="7">The sequence shown here is derived from an EMBL/GenBank/DDBJ whole genome shotgun (WGS) entry which is preliminary data.</text>
</comment>